<dbReference type="InterPro" id="IPR020556">
    <property type="entry name" value="Amidase_CS"/>
</dbReference>
<keyword evidence="5 10" id="KW-0436">Ligase</keyword>
<dbReference type="InterPro" id="IPR036928">
    <property type="entry name" value="AS_sf"/>
</dbReference>
<dbReference type="GO" id="GO:0030956">
    <property type="term" value="C:glutamyl-tRNA(Gln) amidotransferase complex"/>
    <property type="evidence" value="ECO:0007669"/>
    <property type="project" value="InterPro"/>
</dbReference>
<dbReference type="GO" id="GO:0005524">
    <property type="term" value="F:ATP binding"/>
    <property type="evidence" value="ECO:0007669"/>
    <property type="project" value="UniProtKB-KW"/>
</dbReference>
<dbReference type="GO" id="GO:0006412">
    <property type="term" value="P:translation"/>
    <property type="evidence" value="ECO:0007669"/>
    <property type="project" value="UniProtKB-UniRule"/>
</dbReference>
<organism evidence="12">
    <name type="scientific">Dictyoglomus thermophilum</name>
    <dbReference type="NCBI Taxonomy" id="14"/>
    <lineage>
        <taxon>Bacteria</taxon>
        <taxon>Pseudomonadati</taxon>
        <taxon>Dictyoglomota</taxon>
        <taxon>Dictyoglomia</taxon>
        <taxon>Dictyoglomales</taxon>
        <taxon>Dictyoglomaceae</taxon>
        <taxon>Dictyoglomus</taxon>
    </lineage>
</organism>
<dbReference type="InterPro" id="IPR000120">
    <property type="entry name" value="Amidase"/>
</dbReference>
<accession>A0A7C3RLI3</accession>
<feature type="active site" description="Acyl-ester intermediate" evidence="10">
    <location>
        <position position="170"/>
    </location>
</feature>
<evidence type="ECO:0000256" key="3">
    <source>
        <dbReference type="ARBA" id="ARBA00012739"/>
    </source>
</evidence>
<dbReference type="InterPro" id="IPR023631">
    <property type="entry name" value="Amidase_dom"/>
</dbReference>
<comment type="subunit">
    <text evidence="2 10">Heterotrimer of A, B and C subunits.</text>
</comment>
<evidence type="ECO:0000256" key="5">
    <source>
        <dbReference type="ARBA" id="ARBA00022598"/>
    </source>
</evidence>
<evidence type="ECO:0000256" key="1">
    <source>
        <dbReference type="ARBA" id="ARBA00008069"/>
    </source>
</evidence>
<dbReference type="GO" id="GO:0050567">
    <property type="term" value="F:glutaminyl-tRNA synthase (glutamine-hydrolyzing) activity"/>
    <property type="evidence" value="ECO:0007669"/>
    <property type="project" value="UniProtKB-UniRule"/>
</dbReference>
<evidence type="ECO:0000256" key="6">
    <source>
        <dbReference type="ARBA" id="ARBA00022741"/>
    </source>
</evidence>
<evidence type="ECO:0000256" key="9">
    <source>
        <dbReference type="ARBA" id="ARBA00047407"/>
    </source>
</evidence>
<comment type="function">
    <text evidence="10">Allows the formation of correctly charged Gln-tRNA(Gln) through the transamidation of misacylated Glu-tRNA(Gln) in organisms which lack glutaminyl-tRNA synthetase. The reaction takes place in the presence of glutamine and ATP through an activated gamma-phospho-Glu-tRNA(Gln).</text>
</comment>
<keyword evidence="7 10" id="KW-0067">ATP-binding</keyword>
<dbReference type="PANTHER" id="PTHR11895:SF151">
    <property type="entry name" value="GLUTAMYL-TRNA(GLN) AMIDOTRANSFERASE SUBUNIT A"/>
    <property type="match status" value="1"/>
</dbReference>
<dbReference type="NCBIfam" id="TIGR00132">
    <property type="entry name" value="gatA"/>
    <property type="match status" value="1"/>
</dbReference>
<evidence type="ECO:0000256" key="4">
    <source>
        <dbReference type="ARBA" id="ARBA00014428"/>
    </source>
</evidence>
<dbReference type="SUPFAM" id="SSF75304">
    <property type="entry name" value="Amidase signature (AS) enzymes"/>
    <property type="match status" value="1"/>
</dbReference>
<dbReference type="InterPro" id="IPR004412">
    <property type="entry name" value="GatA"/>
</dbReference>
<dbReference type="HAMAP" id="MF_00120">
    <property type="entry name" value="GatA"/>
    <property type="match status" value="1"/>
</dbReference>
<dbReference type="Pfam" id="PF01425">
    <property type="entry name" value="Amidase"/>
    <property type="match status" value="1"/>
</dbReference>
<proteinExistence type="inferred from homology"/>
<evidence type="ECO:0000313" key="12">
    <source>
        <dbReference type="EMBL" id="HFX12917.1"/>
    </source>
</evidence>
<reference evidence="12" key="1">
    <citation type="journal article" date="2020" name="mSystems">
        <title>Genome- and Community-Level Interaction Insights into Carbon Utilization and Element Cycling Functions of Hydrothermarchaeota in Hydrothermal Sediment.</title>
        <authorList>
            <person name="Zhou Z."/>
            <person name="Liu Y."/>
            <person name="Xu W."/>
            <person name="Pan J."/>
            <person name="Luo Z.H."/>
            <person name="Li M."/>
        </authorList>
    </citation>
    <scope>NUCLEOTIDE SEQUENCE [LARGE SCALE GENOMIC DNA]</scope>
    <source>
        <strain evidence="12">SpSt-81</strain>
    </source>
</reference>
<feature type="domain" description="Amidase" evidence="11">
    <location>
        <begin position="20"/>
        <end position="457"/>
    </location>
</feature>
<dbReference type="EMBL" id="DTIN01000009">
    <property type="protein sequence ID" value="HFX12917.1"/>
    <property type="molecule type" value="Genomic_DNA"/>
</dbReference>
<evidence type="ECO:0000256" key="7">
    <source>
        <dbReference type="ARBA" id="ARBA00022840"/>
    </source>
</evidence>
<comment type="caution">
    <text evidence="12">The sequence shown here is derived from an EMBL/GenBank/DDBJ whole genome shotgun (WGS) entry which is preliminary data.</text>
</comment>
<protein>
    <recommendedName>
        <fullName evidence="4 10">Glutamyl-tRNA(Gln) amidotransferase subunit A</fullName>
        <shortName evidence="10">Glu-ADT subunit A</shortName>
        <ecNumber evidence="3 10">6.3.5.7</ecNumber>
    </recommendedName>
</protein>
<dbReference type="GO" id="GO:0016740">
    <property type="term" value="F:transferase activity"/>
    <property type="evidence" value="ECO:0007669"/>
    <property type="project" value="UniProtKB-KW"/>
</dbReference>
<evidence type="ECO:0000256" key="10">
    <source>
        <dbReference type="HAMAP-Rule" id="MF_00120"/>
    </source>
</evidence>
<gene>
    <name evidence="10 12" type="primary">gatA</name>
    <name evidence="12" type="ORF">ENW00_02005</name>
</gene>
<keyword evidence="8 10" id="KW-0648">Protein biosynthesis</keyword>
<evidence type="ECO:0000256" key="8">
    <source>
        <dbReference type="ARBA" id="ARBA00022917"/>
    </source>
</evidence>
<keyword evidence="12" id="KW-0808">Transferase</keyword>
<comment type="similarity">
    <text evidence="1 10">Belongs to the amidase family. GatA subfamily.</text>
</comment>
<dbReference type="PROSITE" id="PS00571">
    <property type="entry name" value="AMIDASES"/>
    <property type="match status" value="1"/>
</dbReference>
<keyword evidence="6 10" id="KW-0547">Nucleotide-binding</keyword>
<evidence type="ECO:0000259" key="11">
    <source>
        <dbReference type="Pfam" id="PF01425"/>
    </source>
</evidence>
<feature type="active site" description="Charge relay system" evidence="10">
    <location>
        <position position="71"/>
    </location>
</feature>
<evidence type="ECO:0000256" key="2">
    <source>
        <dbReference type="ARBA" id="ARBA00011123"/>
    </source>
</evidence>
<comment type="catalytic activity">
    <reaction evidence="9 10">
        <text>L-glutamyl-tRNA(Gln) + L-glutamine + ATP + H2O = L-glutaminyl-tRNA(Gln) + L-glutamate + ADP + phosphate + H(+)</text>
        <dbReference type="Rhea" id="RHEA:17521"/>
        <dbReference type="Rhea" id="RHEA-COMP:9681"/>
        <dbReference type="Rhea" id="RHEA-COMP:9684"/>
        <dbReference type="ChEBI" id="CHEBI:15377"/>
        <dbReference type="ChEBI" id="CHEBI:15378"/>
        <dbReference type="ChEBI" id="CHEBI:29985"/>
        <dbReference type="ChEBI" id="CHEBI:30616"/>
        <dbReference type="ChEBI" id="CHEBI:43474"/>
        <dbReference type="ChEBI" id="CHEBI:58359"/>
        <dbReference type="ChEBI" id="CHEBI:78520"/>
        <dbReference type="ChEBI" id="CHEBI:78521"/>
        <dbReference type="ChEBI" id="CHEBI:456216"/>
        <dbReference type="EC" id="6.3.5.7"/>
    </reaction>
</comment>
<dbReference type="Gene3D" id="3.90.1300.10">
    <property type="entry name" value="Amidase signature (AS) domain"/>
    <property type="match status" value="1"/>
</dbReference>
<dbReference type="AlphaFoldDB" id="A0A7C3RLI3"/>
<dbReference type="PANTHER" id="PTHR11895">
    <property type="entry name" value="TRANSAMIDASE"/>
    <property type="match status" value="1"/>
</dbReference>
<dbReference type="EC" id="6.3.5.7" evidence="3 10"/>
<name>A0A7C3RLI3_DICTH</name>
<sequence length="482" mass="53932">MRTLKELKDLYSKNELKVRELIDFYLKKIEEWEPFIHAFLIVPYNEIEKQISEIEKKPKNLPLYGIPIAVKDNILTKNIRTTCASKILENFTPPYDATVIRRLKDNGAIIIGKTNLDEFAMGSSTENSAFGPTKNPWDIERVPGGSSGGSAACVSAGEVPVSIGSDTGGSIRLPASFTGVIGLKPTYGLVSRYGLVAFASSLDQIGPFGRRVEDVALILQVIAGYDPMDSTSSPYEIPNYFENLGKSVKGWKVGFPEELWQKGVSEEVLRVLDKSFDIFKDLGVEIIEISLPSIEYALSVYYIIATSEASSNLARYDGVKYGYREEAEDLISMYKNTRGHGFGSEVKRRIILGTYALSAGYYDAYYLKATKVRNLIRKEFEEAFKKVDIIVSPTSPILPFKLGEKISDPLQMYLTDIMTIPVNLAGIPAISMPAGFYNNLPVGIQFMSTFFSENRLLQFAYAYQEMMDFSSKYPTLPQKRRT</sequence>
<feature type="active site" description="Charge relay system" evidence="10">
    <location>
        <position position="146"/>
    </location>
</feature>